<comment type="caution">
    <text evidence="7">The sequence shown here is derived from an EMBL/GenBank/DDBJ whole genome shotgun (WGS) entry which is preliminary data.</text>
</comment>
<evidence type="ECO:0000256" key="3">
    <source>
        <dbReference type="ARBA" id="ARBA00022989"/>
    </source>
</evidence>
<feature type="transmembrane region" description="Helical" evidence="5">
    <location>
        <begin position="116"/>
        <end position="134"/>
    </location>
</feature>
<evidence type="ECO:0000256" key="1">
    <source>
        <dbReference type="ARBA" id="ARBA00004141"/>
    </source>
</evidence>
<dbReference type="PANTHER" id="PTHR24064">
    <property type="entry name" value="SOLUTE CARRIER FAMILY 22 MEMBER"/>
    <property type="match status" value="1"/>
</dbReference>
<dbReference type="GO" id="GO:0016020">
    <property type="term" value="C:membrane"/>
    <property type="evidence" value="ECO:0007669"/>
    <property type="project" value="UniProtKB-SubCell"/>
</dbReference>
<proteinExistence type="predicted"/>
<dbReference type="STRING" id="7102.A0A2A4IS78"/>
<dbReference type="AlphaFoldDB" id="A0A2A4IS78"/>
<feature type="transmembrane region" description="Helical" evidence="5">
    <location>
        <begin position="283"/>
        <end position="305"/>
    </location>
</feature>
<reference evidence="7" key="1">
    <citation type="submission" date="2017-09" db="EMBL/GenBank/DDBJ databases">
        <title>Contemporary evolution of a Lepidopteran species, Heliothis virescens, in response to modern agricultural practices.</title>
        <authorList>
            <person name="Fritz M.L."/>
            <person name="Deyonke A.M."/>
            <person name="Papanicolaou A."/>
            <person name="Micinski S."/>
            <person name="Westbrook J."/>
            <person name="Gould F."/>
        </authorList>
    </citation>
    <scope>NUCLEOTIDE SEQUENCE [LARGE SCALE GENOMIC DNA]</scope>
    <source>
        <strain evidence="7">HvINT-</strain>
        <tissue evidence="7">Whole body</tissue>
    </source>
</reference>
<evidence type="ECO:0000256" key="2">
    <source>
        <dbReference type="ARBA" id="ARBA00022692"/>
    </source>
</evidence>
<feature type="transmembrane region" description="Helical" evidence="5">
    <location>
        <begin position="229"/>
        <end position="250"/>
    </location>
</feature>
<dbReference type="Pfam" id="PF00083">
    <property type="entry name" value="Sugar_tr"/>
    <property type="match status" value="1"/>
</dbReference>
<dbReference type="Gene3D" id="1.20.1250.20">
    <property type="entry name" value="MFS general substrate transporter like domains"/>
    <property type="match status" value="1"/>
</dbReference>
<dbReference type="PROSITE" id="PS50850">
    <property type="entry name" value="MFS"/>
    <property type="match status" value="1"/>
</dbReference>
<name>A0A2A4IS78_HELVI</name>
<dbReference type="InterPro" id="IPR036259">
    <property type="entry name" value="MFS_trans_sf"/>
</dbReference>
<dbReference type="EMBL" id="NWSH01008543">
    <property type="protein sequence ID" value="PCG62509.1"/>
    <property type="molecule type" value="Genomic_DNA"/>
</dbReference>
<evidence type="ECO:0000256" key="4">
    <source>
        <dbReference type="ARBA" id="ARBA00023136"/>
    </source>
</evidence>
<dbReference type="InterPro" id="IPR005829">
    <property type="entry name" value="Sugar_transporter_CS"/>
</dbReference>
<feature type="transmembrane region" description="Helical" evidence="5">
    <location>
        <begin position="342"/>
        <end position="363"/>
    </location>
</feature>
<dbReference type="InterPro" id="IPR005828">
    <property type="entry name" value="MFS_sugar_transport-like"/>
</dbReference>
<organism evidence="7">
    <name type="scientific">Heliothis virescens</name>
    <name type="common">Tobacco budworm moth</name>
    <dbReference type="NCBI Taxonomy" id="7102"/>
    <lineage>
        <taxon>Eukaryota</taxon>
        <taxon>Metazoa</taxon>
        <taxon>Ecdysozoa</taxon>
        <taxon>Arthropoda</taxon>
        <taxon>Hexapoda</taxon>
        <taxon>Insecta</taxon>
        <taxon>Pterygota</taxon>
        <taxon>Neoptera</taxon>
        <taxon>Endopterygota</taxon>
        <taxon>Lepidoptera</taxon>
        <taxon>Glossata</taxon>
        <taxon>Ditrysia</taxon>
        <taxon>Noctuoidea</taxon>
        <taxon>Noctuidae</taxon>
        <taxon>Heliothinae</taxon>
        <taxon>Heliothis</taxon>
    </lineage>
</organism>
<evidence type="ECO:0000256" key="5">
    <source>
        <dbReference type="SAM" id="Phobius"/>
    </source>
</evidence>
<feature type="transmembrane region" description="Helical" evidence="5">
    <location>
        <begin position="317"/>
        <end position="336"/>
    </location>
</feature>
<sequence>MATAVFFAGAVAGGILFGWIADHYGRVPAIMGANLIGGIGGVATIFTTSVWDFVLCRFLVGMAFDNAFMMIYILVLEYISARHRTWVANISIALYFGLGCVSLPWIALWISDWRMLLWVTATPMFIVLLAPWVLPESARWYVSRGRTNQAVQVLRKFEKVNGTKIPDDVMDEFIVASTQTKQTNESLLVLMKSAPLRMIMILMLILYMSCSVVFDGLVRMSDAFGLDFFISFTLTSATEIPSVTLLAFVLDRWGRRNLTAGPLSIASVLIGIAIFVPKGIPQASMAIGARFFINMAYTAVIQWSAELLPTGVRASGFATLHISGYIASVLSPYIVFSERIWTLLPLLILGVVSVLGSGISMVLPETKGRPMPQTMADGERIVQEQGFCGKGIPEADEEDWKTEKEKNLIA</sequence>
<keyword evidence="3 5" id="KW-1133">Transmembrane helix</keyword>
<gene>
    <name evidence="7" type="ORF">B5V51_14283</name>
</gene>
<keyword evidence="2 5" id="KW-0812">Transmembrane</keyword>
<dbReference type="GO" id="GO:0022857">
    <property type="term" value="F:transmembrane transporter activity"/>
    <property type="evidence" value="ECO:0007669"/>
    <property type="project" value="InterPro"/>
</dbReference>
<comment type="subcellular location">
    <subcellularLocation>
        <location evidence="1">Membrane</location>
        <topology evidence="1">Multi-pass membrane protein</topology>
    </subcellularLocation>
</comment>
<protein>
    <recommendedName>
        <fullName evidence="6">Major facilitator superfamily (MFS) profile domain-containing protein</fullName>
    </recommendedName>
</protein>
<feature type="transmembrane region" description="Helical" evidence="5">
    <location>
        <begin position="6"/>
        <end position="25"/>
    </location>
</feature>
<evidence type="ECO:0000313" key="7">
    <source>
        <dbReference type="EMBL" id="PCG62509.1"/>
    </source>
</evidence>
<dbReference type="InterPro" id="IPR020846">
    <property type="entry name" value="MFS_dom"/>
</dbReference>
<feature type="transmembrane region" description="Helical" evidence="5">
    <location>
        <begin position="32"/>
        <end position="51"/>
    </location>
</feature>
<feature type="domain" description="Major facilitator superfamily (MFS) profile" evidence="6">
    <location>
        <begin position="1"/>
        <end position="368"/>
    </location>
</feature>
<dbReference type="SUPFAM" id="SSF103473">
    <property type="entry name" value="MFS general substrate transporter"/>
    <property type="match status" value="1"/>
</dbReference>
<evidence type="ECO:0000259" key="6">
    <source>
        <dbReference type="PROSITE" id="PS50850"/>
    </source>
</evidence>
<keyword evidence="4 5" id="KW-0472">Membrane</keyword>
<dbReference type="PROSITE" id="PS00216">
    <property type="entry name" value="SUGAR_TRANSPORT_1"/>
    <property type="match status" value="1"/>
</dbReference>
<accession>A0A2A4IS78</accession>
<feature type="transmembrane region" description="Helical" evidence="5">
    <location>
        <begin position="86"/>
        <end position="110"/>
    </location>
</feature>
<feature type="transmembrane region" description="Helical" evidence="5">
    <location>
        <begin position="57"/>
        <end position="79"/>
    </location>
</feature>
<feature type="transmembrane region" description="Helical" evidence="5">
    <location>
        <begin position="257"/>
        <end position="277"/>
    </location>
</feature>
<feature type="transmembrane region" description="Helical" evidence="5">
    <location>
        <begin position="198"/>
        <end position="217"/>
    </location>
</feature>